<proteinExistence type="predicted"/>
<keyword evidence="1 3" id="KW-0547">Nucleotide-binding</keyword>
<keyword evidence="6" id="KW-0808">Transferase</keyword>
<feature type="domain" description="Protein kinase" evidence="5">
    <location>
        <begin position="315"/>
        <end position="641"/>
    </location>
</feature>
<dbReference type="SMART" id="SM00220">
    <property type="entry name" value="S_TKc"/>
    <property type="match status" value="1"/>
</dbReference>
<dbReference type="InterPro" id="IPR017441">
    <property type="entry name" value="Protein_kinase_ATP_BS"/>
</dbReference>
<reference evidence="6 7" key="1">
    <citation type="journal article" date="2017" name="Mol. Ecol.">
        <title>Comparative and population genomic landscape of Phellinus noxius: A hypervariable fungus causing root rot in trees.</title>
        <authorList>
            <person name="Chung C.L."/>
            <person name="Lee T.J."/>
            <person name="Akiba M."/>
            <person name="Lee H.H."/>
            <person name="Kuo T.H."/>
            <person name="Liu D."/>
            <person name="Ke H.M."/>
            <person name="Yokoi T."/>
            <person name="Roa M.B."/>
            <person name="Lu M.J."/>
            <person name="Chang Y.Y."/>
            <person name="Ann P.J."/>
            <person name="Tsai J.N."/>
            <person name="Chen C.Y."/>
            <person name="Tzean S.S."/>
            <person name="Ota Y."/>
            <person name="Hattori T."/>
            <person name="Sahashi N."/>
            <person name="Liou R.F."/>
            <person name="Kikuchi T."/>
            <person name="Tsai I.J."/>
        </authorList>
    </citation>
    <scope>NUCLEOTIDE SEQUENCE [LARGE SCALE GENOMIC DNA]</scope>
    <source>
        <strain evidence="6 7">FFPRI411160</strain>
    </source>
</reference>
<dbReference type="PROSITE" id="PS00107">
    <property type="entry name" value="PROTEIN_KINASE_ATP"/>
    <property type="match status" value="1"/>
</dbReference>
<dbReference type="GO" id="GO:0045719">
    <property type="term" value="P:negative regulation of glycogen biosynthetic process"/>
    <property type="evidence" value="ECO:0007669"/>
    <property type="project" value="TreeGrafter"/>
</dbReference>
<dbReference type="AlphaFoldDB" id="A0A286USF6"/>
<dbReference type="PANTHER" id="PTHR24346:SF51">
    <property type="entry name" value="PAS DOMAIN-CONTAINING SERINE_THREONINE-PROTEIN KINASE"/>
    <property type="match status" value="1"/>
</dbReference>
<dbReference type="PANTHER" id="PTHR24346">
    <property type="entry name" value="MAP/MICROTUBULE AFFINITY-REGULATING KINASE"/>
    <property type="match status" value="1"/>
</dbReference>
<dbReference type="InterPro" id="IPR008271">
    <property type="entry name" value="Ser/Thr_kinase_AS"/>
</dbReference>
<dbReference type="Pfam" id="PF00069">
    <property type="entry name" value="Pkinase"/>
    <property type="match status" value="1"/>
</dbReference>
<dbReference type="GO" id="GO:0005524">
    <property type="term" value="F:ATP binding"/>
    <property type="evidence" value="ECO:0007669"/>
    <property type="project" value="UniProtKB-UniRule"/>
</dbReference>
<sequence length="651" mass="70936">MPADPRQPAHVNELGVRPVRRRSCSLDSATKIGAHPKPLFAPAHRNPRFFLSVHDHLPTHVPSKGFPMLAAPTIDLTFDSDSDWLPPSDFNSKLTRTASVGNSWGVTSFGGGYSWSKTNKSNDNRCDSSQEDERLVVKQGSFIDPGSPKETCSFEQQLADTASEASSSSRPLLNRLQDDVSTRFGSFTTEPVSFESPITRSGFSSSAVSLTSLCTSPEIQSLPFGEDRSPSKRPSLSRSPSAPRPRRRSSQQRVSLIAGRLSIVSNDPPPNDNSLVPMLHRHGSQSSFLSSASTAAPTPSNEKESFLGGRSISEFVIEGELGRGAYGLVKRAREMNADGTMGPPLIIKEIIKSRILADCWKKHPKFGTIPIEIYVMSSISSTSYVLPPKRPWDPSRMYTSSEEDPDPWITGKVVKGHPNICQLLDFFEDNHFYYLVMPSTTPERGIDGTSPPSDLFDLVESYPQGLPPNLIRSYLGQIADALAFLHAKGIVHRDVKDENVVLGRRPESCILIDFGSSGIVKKNGWDTFSGTLDYAGPEILRGERYHGKEQDVWAFGVVAFVLLIGECPFNTAAEAQEGLESPFANASIALDERCGDGKELDGTEADGGGSLGDAAALVRACLRVDLTTRPTFEKILESKFLSGGKGWGMDN</sequence>
<gene>
    <name evidence="6" type="ORF">PNOK_0236200</name>
</gene>
<keyword evidence="6" id="KW-0418">Kinase</keyword>
<dbReference type="GO" id="GO:0005829">
    <property type="term" value="C:cytosol"/>
    <property type="evidence" value="ECO:0007669"/>
    <property type="project" value="TreeGrafter"/>
</dbReference>
<dbReference type="STRING" id="2282107.A0A286USF6"/>
<dbReference type="GO" id="GO:0005634">
    <property type="term" value="C:nucleus"/>
    <property type="evidence" value="ECO:0007669"/>
    <property type="project" value="TreeGrafter"/>
</dbReference>
<dbReference type="Gene3D" id="3.30.200.20">
    <property type="entry name" value="Phosphorylase Kinase, domain 1"/>
    <property type="match status" value="2"/>
</dbReference>
<dbReference type="InterPro" id="IPR000719">
    <property type="entry name" value="Prot_kinase_dom"/>
</dbReference>
<dbReference type="SUPFAM" id="SSF56112">
    <property type="entry name" value="Protein kinase-like (PK-like)"/>
    <property type="match status" value="1"/>
</dbReference>
<keyword evidence="7" id="KW-1185">Reference proteome</keyword>
<dbReference type="PROSITE" id="PS50011">
    <property type="entry name" value="PROTEIN_KINASE_DOM"/>
    <property type="match status" value="1"/>
</dbReference>
<evidence type="ECO:0000256" key="1">
    <source>
        <dbReference type="ARBA" id="ARBA00022741"/>
    </source>
</evidence>
<organism evidence="6 7">
    <name type="scientific">Pyrrhoderma noxium</name>
    <dbReference type="NCBI Taxonomy" id="2282107"/>
    <lineage>
        <taxon>Eukaryota</taxon>
        <taxon>Fungi</taxon>
        <taxon>Dikarya</taxon>
        <taxon>Basidiomycota</taxon>
        <taxon>Agaricomycotina</taxon>
        <taxon>Agaricomycetes</taxon>
        <taxon>Hymenochaetales</taxon>
        <taxon>Hymenochaetaceae</taxon>
        <taxon>Pyrrhoderma</taxon>
    </lineage>
</organism>
<dbReference type="OrthoDB" id="10252171at2759"/>
<dbReference type="InParanoid" id="A0A286USF6"/>
<dbReference type="PROSITE" id="PS00108">
    <property type="entry name" value="PROTEIN_KINASE_ST"/>
    <property type="match status" value="1"/>
</dbReference>
<comment type="caution">
    <text evidence="6">The sequence shown here is derived from an EMBL/GenBank/DDBJ whole genome shotgun (WGS) entry which is preliminary data.</text>
</comment>
<dbReference type="EMBL" id="NBII01000002">
    <property type="protein sequence ID" value="PAV22405.1"/>
    <property type="molecule type" value="Genomic_DNA"/>
</dbReference>
<feature type="compositionally biased region" description="Low complexity" evidence="4">
    <location>
        <begin position="232"/>
        <end position="241"/>
    </location>
</feature>
<dbReference type="InterPro" id="IPR011009">
    <property type="entry name" value="Kinase-like_dom_sf"/>
</dbReference>
<protein>
    <submittedName>
        <fullName evidence="6">Kinase</fullName>
    </submittedName>
</protein>
<feature type="compositionally biased region" description="Low complexity" evidence="4">
    <location>
        <begin position="284"/>
        <end position="300"/>
    </location>
</feature>
<dbReference type="GO" id="GO:0004674">
    <property type="term" value="F:protein serine/threonine kinase activity"/>
    <property type="evidence" value="ECO:0007669"/>
    <property type="project" value="TreeGrafter"/>
</dbReference>
<evidence type="ECO:0000256" key="4">
    <source>
        <dbReference type="SAM" id="MobiDB-lite"/>
    </source>
</evidence>
<evidence type="ECO:0000259" key="5">
    <source>
        <dbReference type="PROSITE" id="PS50011"/>
    </source>
</evidence>
<dbReference type="GO" id="GO:0035556">
    <property type="term" value="P:intracellular signal transduction"/>
    <property type="evidence" value="ECO:0007669"/>
    <property type="project" value="TreeGrafter"/>
</dbReference>
<evidence type="ECO:0000256" key="3">
    <source>
        <dbReference type="PROSITE-ProRule" id="PRU10141"/>
    </source>
</evidence>
<keyword evidence="2 3" id="KW-0067">ATP-binding</keyword>
<name>A0A286USF6_9AGAM</name>
<dbReference type="Proteomes" id="UP000217199">
    <property type="component" value="Unassembled WGS sequence"/>
</dbReference>
<dbReference type="Gene3D" id="1.10.510.10">
    <property type="entry name" value="Transferase(Phosphotransferase) domain 1"/>
    <property type="match status" value="1"/>
</dbReference>
<feature type="binding site" evidence="3">
    <location>
        <position position="348"/>
    </location>
    <ligand>
        <name>ATP</name>
        <dbReference type="ChEBI" id="CHEBI:30616"/>
    </ligand>
</feature>
<evidence type="ECO:0000313" key="7">
    <source>
        <dbReference type="Proteomes" id="UP000217199"/>
    </source>
</evidence>
<accession>A0A286USF6</accession>
<evidence type="ECO:0000313" key="6">
    <source>
        <dbReference type="EMBL" id="PAV22405.1"/>
    </source>
</evidence>
<evidence type="ECO:0000256" key="2">
    <source>
        <dbReference type="ARBA" id="ARBA00022840"/>
    </source>
</evidence>
<feature type="region of interest" description="Disordered" evidence="4">
    <location>
        <begin position="219"/>
        <end position="306"/>
    </location>
</feature>